<name>A0A6F8YF03_9ACTN</name>
<dbReference type="SUPFAM" id="SSF51621">
    <property type="entry name" value="Phosphoenolpyruvate/pyruvate domain"/>
    <property type="match status" value="1"/>
</dbReference>
<accession>A0A6F8YF03</accession>
<dbReference type="AlphaFoldDB" id="A0A6F8YF03"/>
<dbReference type="EMBL" id="AP022871">
    <property type="protein sequence ID" value="BCB84531.1"/>
    <property type="molecule type" value="Genomic_DNA"/>
</dbReference>
<feature type="domain" description="HpcH/HpaI aldolase/citrate lyase" evidence="4">
    <location>
        <begin position="31"/>
        <end position="239"/>
    </location>
</feature>
<dbReference type="InterPro" id="IPR005000">
    <property type="entry name" value="Aldolase/citrate-lyase_domain"/>
</dbReference>
<dbReference type="RefSeq" id="WP_173155741.1">
    <property type="nucleotide sequence ID" value="NZ_AP022871.1"/>
</dbReference>
<comment type="similarity">
    <text evidence="1">Belongs to the HpcH/HpaI aldolase family.</text>
</comment>
<gene>
    <name evidence="5" type="ORF">Psuf_018440</name>
</gene>
<dbReference type="PANTHER" id="PTHR30502:SF0">
    <property type="entry name" value="PHOSPHOENOLPYRUVATE CARBOXYLASE FAMILY PROTEIN"/>
    <property type="match status" value="1"/>
</dbReference>
<dbReference type="InterPro" id="IPR050251">
    <property type="entry name" value="HpcH-HpaI_aldolase"/>
</dbReference>
<keyword evidence="3" id="KW-0456">Lyase</keyword>
<keyword evidence="2" id="KW-0479">Metal-binding</keyword>
<proteinExistence type="inferred from homology"/>
<protein>
    <submittedName>
        <fullName evidence="5">Aldolase</fullName>
    </submittedName>
</protein>
<dbReference type="PANTHER" id="PTHR30502">
    <property type="entry name" value="2-KETO-3-DEOXY-L-RHAMNONATE ALDOLASE"/>
    <property type="match status" value="1"/>
</dbReference>
<dbReference type="InterPro" id="IPR015813">
    <property type="entry name" value="Pyrv/PenolPyrv_kinase-like_dom"/>
</dbReference>
<dbReference type="GO" id="GO:0005737">
    <property type="term" value="C:cytoplasm"/>
    <property type="evidence" value="ECO:0007669"/>
    <property type="project" value="TreeGrafter"/>
</dbReference>
<dbReference type="InterPro" id="IPR040442">
    <property type="entry name" value="Pyrv_kinase-like_dom_sf"/>
</dbReference>
<keyword evidence="6" id="KW-1185">Reference proteome</keyword>
<evidence type="ECO:0000256" key="1">
    <source>
        <dbReference type="ARBA" id="ARBA00005568"/>
    </source>
</evidence>
<dbReference type="GO" id="GO:0016832">
    <property type="term" value="F:aldehyde-lyase activity"/>
    <property type="evidence" value="ECO:0007669"/>
    <property type="project" value="TreeGrafter"/>
</dbReference>
<evidence type="ECO:0000256" key="2">
    <source>
        <dbReference type="ARBA" id="ARBA00022723"/>
    </source>
</evidence>
<dbReference type="Gene3D" id="3.20.20.60">
    <property type="entry name" value="Phosphoenolpyruvate-binding domains"/>
    <property type="match status" value="1"/>
</dbReference>
<reference evidence="5 6" key="2">
    <citation type="submission" date="2020-03" db="EMBL/GenBank/DDBJ databases">
        <authorList>
            <person name="Ichikawa N."/>
            <person name="Kimura A."/>
            <person name="Kitahashi Y."/>
            <person name="Uohara A."/>
        </authorList>
    </citation>
    <scope>NUCLEOTIDE SEQUENCE [LARGE SCALE GENOMIC DNA]</scope>
    <source>
        <strain evidence="5 6">NBRC 105367</strain>
    </source>
</reference>
<evidence type="ECO:0000256" key="3">
    <source>
        <dbReference type="ARBA" id="ARBA00023239"/>
    </source>
</evidence>
<dbReference type="Proteomes" id="UP000503011">
    <property type="component" value="Chromosome"/>
</dbReference>
<evidence type="ECO:0000259" key="4">
    <source>
        <dbReference type="Pfam" id="PF03328"/>
    </source>
</evidence>
<evidence type="ECO:0000313" key="6">
    <source>
        <dbReference type="Proteomes" id="UP000503011"/>
    </source>
</evidence>
<sequence>MAKTNPIRAAWAQDRTLHGIWCAMPGSVPTEFIARQGPDYVCIDYQHGLVDHGVGITMIQAIELGGAIPIARVGGNDPWAITRVLDAGARAVVVPMVNSPGDAAAAVRACRYPPHGDRSFGPTRAKEVIGSARLDDLDAVCLVMVETAEAVANVQAIAATPGLDAIYIGPADLSISLGVPINHQEPHHRLRSAVDQIVAAARVHGVAVGIQAVNGEVARRYTKAGFDMVTVGMDTFMLTSAVQEHLTLARAD</sequence>
<reference evidence="5 6" key="1">
    <citation type="submission" date="2020-03" db="EMBL/GenBank/DDBJ databases">
        <title>Whole genome shotgun sequence of Phytohabitans suffuscus NBRC 105367.</title>
        <authorList>
            <person name="Komaki H."/>
            <person name="Tamura T."/>
        </authorList>
    </citation>
    <scope>NUCLEOTIDE SEQUENCE [LARGE SCALE GENOMIC DNA]</scope>
    <source>
        <strain evidence="5 6">NBRC 105367</strain>
    </source>
</reference>
<dbReference type="GO" id="GO:0046872">
    <property type="term" value="F:metal ion binding"/>
    <property type="evidence" value="ECO:0007669"/>
    <property type="project" value="UniProtKB-KW"/>
</dbReference>
<dbReference type="Pfam" id="PF03328">
    <property type="entry name" value="HpcH_HpaI"/>
    <property type="match status" value="1"/>
</dbReference>
<organism evidence="5 6">
    <name type="scientific">Phytohabitans suffuscus</name>
    <dbReference type="NCBI Taxonomy" id="624315"/>
    <lineage>
        <taxon>Bacteria</taxon>
        <taxon>Bacillati</taxon>
        <taxon>Actinomycetota</taxon>
        <taxon>Actinomycetes</taxon>
        <taxon>Micromonosporales</taxon>
        <taxon>Micromonosporaceae</taxon>
    </lineage>
</organism>
<dbReference type="KEGG" id="psuu:Psuf_018440"/>
<evidence type="ECO:0000313" key="5">
    <source>
        <dbReference type="EMBL" id="BCB84531.1"/>
    </source>
</evidence>